<reference evidence="2" key="1">
    <citation type="submission" date="2017-09" db="EMBL/GenBank/DDBJ databases">
        <title>Depth-based differentiation of microbial function through sediment-hosted aquifers and enrichment of novel symbionts in the deep terrestrial subsurface.</title>
        <authorList>
            <person name="Probst A.J."/>
            <person name="Ladd B."/>
            <person name="Jarett J.K."/>
            <person name="Geller-Mcgrath D.E."/>
            <person name="Sieber C.M.K."/>
            <person name="Emerson J.B."/>
            <person name="Anantharaman K."/>
            <person name="Thomas B.C."/>
            <person name="Malmstrom R."/>
            <person name="Stieglmeier M."/>
            <person name="Klingl A."/>
            <person name="Woyke T."/>
            <person name="Ryan C.M."/>
            <person name="Banfield J.F."/>
        </authorList>
    </citation>
    <scope>NUCLEOTIDE SEQUENCE [LARGE SCALE GENOMIC DNA]</scope>
</reference>
<sequence>MLAALQRSVAALVVLAMLLGFLSLIVPRVAHAFPFGGQIGTVRPCFNNAIYAMLGPPRGGPFIWTPATKTYQFGPPRRSGQWLLGLANSPYYCIVSRTPLIVWPGTNIQMMGSSR</sequence>
<gene>
    <name evidence="1" type="ORF">COU20_01955</name>
</gene>
<name>A0A2H0U809_9BACT</name>
<proteinExistence type="predicted"/>
<dbReference type="Proteomes" id="UP000231379">
    <property type="component" value="Unassembled WGS sequence"/>
</dbReference>
<organism evidence="1 2">
    <name type="scientific">Candidatus Kaiserbacteria bacterium CG10_big_fil_rev_8_21_14_0_10_59_10</name>
    <dbReference type="NCBI Taxonomy" id="1974612"/>
    <lineage>
        <taxon>Bacteria</taxon>
        <taxon>Candidatus Kaiseribacteriota</taxon>
    </lineage>
</organism>
<dbReference type="EMBL" id="PFBM01000012">
    <property type="protein sequence ID" value="PIR82542.1"/>
    <property type="molecule type" value="Genomic_DNA"/>
</dbReference>
<evidence type="ECO:0000313" key="1">
    <source>
        <dbReference type="EMBL" id="PIR82542.1"/>
    </source>
</evidence>
<evidence type="ECO:0000313" key="2">
    <source>
        <dbReference type="Proteomes" id="UP000231379"/>
    </source>
</evidence>
<protein>
    <submittedName>
        <fullName evidence="1">Uncharacterized protein</fullName>
    </submittedName>
</protein>
<accession>A0A2H0U809</accession>
<dbReference type="AlphaFoldDB" id="A0A2H0U809"/>
<comment type="caution">
    <text evidence="1">The sequence shown here is derived from an EMBL/GenBank/DDBJ whole genome shotgun (WGS) entry which is preliminary data.</text>
</comment>